<dbReference type="EC" id="4.2.1.75" evidence="1"/>
<keyword evidence="2" id="KW-1185">Reference proteome</keyword>
<name>A0ACC1HL84_9FUNG</name>
<accession>A0ACC1HL84</accession>
<evidence type="ECO:0000313" key="1">
    <source>
        <dbReference type="EMBL" id="KAJ1677212.1"/>
    </source>
</evidence>
<dbReference type="EMBL" id="JAMZIH010002808">
    <property type="protein sequence ID" value="KAJ1677212.1"/>
    <property type="molecule type" value="Genomic_DNA"/>
</dbReference>
<sequence length="213" mass="22909">MGHNSRLVIMFRDPTKEPSAANTDQQPISEYHDKFVGAGYVPVSFPVIEPHSTLTPQWLLAEIFPRTSNFTGLIFTSSNAVKALSGAYQAALASPLGFIDLLPSPTATAVEMVESVLQPQWQRLLSLPIFVVGKATATACHNLLGPTAPAPLVIHGQDSGSAVNLLKIITNSLTASPQSTHLLFLSGDRRRSTLPDGLSERGIQFSEVTVYET</sequence>
<dbReference type="Proteomes" id="UP001145114">
    <property type="component" value="Unassembled WGS sequence"/>
</dbReference>
<evidence type="ECO:0000313" key="2">
    <source>
        <dbReference type="Proteomes" id="UP001145114"/>
    </source>
</evidence>
<reference evidence="1" key="1">
    <citation type="submission" date="2022-06" db="EMBL/GenBank/DDBJ databases">
        <title>Phylogenomic reconstructions and comparative analyses of Kickxellomycotina fungi.</title>
        <authorList>
            <person name="Reynolds N.K."/>
            <person name="Stajich J.E."/>
            <person name="Barry K."/>
            <person name="Grigoriev I.V."/>
            <person name="Crous P."/>
            <person name="Smith M.E."/>
        </authorList>
    </citation>
    <scope>NUCLEOTIDE SEQUENCE</scope>
    <source>
        <strain evidence="1">RSA 2271</strain>
    </source>
</reference>
<feature type="non-terminal residue" evidence="1">
    <location>
        <position position="213"/>
    </location>
</feature>
<organism evidence="1 2">
    <name type="scientific">Spiromyces aspiralis</name>
    <dbReference type="NCBI Taxonomy" id="68401"/>
    <lineage>
        <taxon>Eukaryota</taxon>
        <taxon>Fungi</taxon>
        <taxon>Fungi incertae sedis</taxon>
        <taxon>Zoopagomycota</taxon>
        <taxon>Kickxellomycotina</taxon>
        <taxon>Kickxellomycetes</taxon>
        <taxon>Kickxellales</taxon>
        <taxon>Kickxellaceae</taxon>
        <taxon>Spiromyces</taxon>
    </lineage>
</organism>
<comment type="caution">
    <text evidence="1">The sequence shown here is derived from an EMBL/GenBank/DDBJ whole genome shotgun (WGS) entry which is preliminary data.</text>
</comment>
<keyword evidence="1" id="KW-0456">Lyase</keyword>
<gene>
    <name evidence="1" type="primary">HEM4</name>
    <name evidence="1" type="ORF">EV182_006647</name>
</gene>
<proteinExistence type="predicted"/>
<protein>
    <submittedName>
        <fullName evidence="1">Uroporphyrinogen-III synthase</fullName>
        <ecNumber evidence="1">4.2.1.75</ecNumber>
    </submittedName>
</protein>